<keyword evidence="7 9" id="KW-1133">Transmembrane helix</keyword>
<keyword evidence="6 9" id="KW-0812">Transmembrane</keyword>
<evidence type="ECO:0000259" key="11">
    <source>
        <dbReference type="PROSITE" id="PS50928"/>
    </source>
</evidence>
<evidence type="ECO:0000256" key="4">
    <source>
        <dbReference type="ARBA" id="ARBA00022475"/>
    </source>
</evidence>
<dbReference type="CDD" id="cd06261">
    <property type="entry name" value="TM_PBP2"/>
    <property type="match status" value="1"/>
</dbReference>
<comment type="subcellular location">
    <subcellularLocation>
        <location evidence="1 9">Cell membrane</location>
        <topology evidence="1 9">Multi-pass membrane protein</topology>
    </subcellularLocation>
</comment>
<feature type="transmembrane region" description="Helical" evidence="9">
    <location>
        <begin position="375"/>
        <end position="395"/>
    </location>
</feature>
<dbReference type="InterPro" id="IPR035906">
    <property type="entry name" value="MetI-like_sf"/>
</dbReference>
<dbReference type="EMBL" id="CP019605">
    <property type="protein sequence ID" value="AQP43749.1"/>
    <property type="molecule type" value="Genomic_DNA"/>
</dbReference>
<proteinExistence type="inferred from homology"/>
<evidence type="ECO:0000313" key="13">
    <source>
        <dbReference type="Proteomes" id="UP000188324"/>
    </source>
</evidence>
<evidence type="ECO:0000256" key="8">
    <source>
        <dbReference type="ARBA" id="ARBA00023136"/>
    </source>
</evidence>
<feature type="transmembrane region" description="Helical" evidence="9">
    <location>
        <begin position="50"/>
        <end position="68"/>
    </location>
</feature>
<feature type="transmembrane region" description="Helical" evidence="9">
    <location>
        <begin position="291"/>
        <end position="315"/>
    </location>
</feature>
<keyword evidence="3 9" id="KW-0813">Transport</keyword>
<reference evidence="12 13" key="1">
    <citation type="journal article" date="2016" name="Int. J. Syst. Evol. Microbiol.">
        <title>Tessaracoccus flavus sp. nov., isolated from the drainage system of a lindane-producing factory.</title>
        <authorList>
            <person name="Kumari R."/>
            <person name="Singh P."/>
            <person name="Schumann P."/>
            <person name="Lal R."/>
        </authorList>
    </citation>
    <scope>NUCLEOTIDE SEQUENCE [LARGE SCALE GENOMIC DNA]</scope>
    <source>
        <strain evidence="12 13">RP1T</strain>
    </source>
</reference>
<evidence type="ECO:0000256" key="10">
    <source>
        <dbReference type="RuleBase" id="RU367050"/>
    </source>
</evidence>
<accession>A0A1Q2CCA9</accession>
<gene>
    <name evidence="12" type="ORF">RPIT_02090</name>
</gene>
<dbReference type="Pfam" id="PF00528">
    <property type="entry name" value="BPD_transp_1"/>
    <property type="match status" value="1"/>
</dbReference>
<dbReference type="InterPro" id="IPR035277">
    <property type="entry name" value="MalF_N"/>
</dbReference>
<evidence type="ECO:0000313" key="12">
    <source>
        <dbReference type="EMBL" id="AQP43749.1"/>
    </source>
</evidence>
<feature type="transmembrane region" description="Helical" evidence="9">
    <location>
        <begin position="327"/>
        <end position="347"/>
    </location>
</feature>
<feature type="domain" description="ABC transmembrane type-1" evidence="11">
    <location>
        <begin position="292"/>
        <end position="513"/>
    </location>
</feature>
<keyword evidence="4 10" id="KW-1003">Cell membrane</keyword>
<dbReference type="GO" id="GO:0015423">
    <property type="term" value="F:ABC-type maltose transporter activity"/>
    <property type="evidence" value="ECO:0007669"/>
    <property type="project" value="TreeGrafter"/>
</dbReference>
<evidence type="ECO:0000256" key="9">
    <source>
        <dbReference type="RuleBase" id="RU363032"/>
    </source>
</evidence>
<dbReference type="Gene3D" id="1.20.58.370">
    <property type="entry name" value="MalF N-terminal region-like"/>
    <property type="match status" value="1"/>
</dbReference>
<feature type="transmembrane region" description="Helical" evidence="9">
    <location>
        <begin position="75"/>
        <end position="94"/>
    </location>
</feature>
<dbReference type="Gene3D" id="1.10.3720.10">
    <property type="entry name" value="MetI-like"/>
    <property type="match status" value="1"/>
</dbReference>
<keyword evidence="5 10" id="KW-0762">Sugar transport</keyword>
<feature type="transmembrane region" description="Helical" evidence="9">
    <location>
        <begin position="21"/>
        <end position="44"/>
    </location>
</feature>
<keyword evidence="8 9" id="KW-0472">Membrane</keyword>
<dbReference type="Gene3D" id="3.10.650.10">
    <property type="entry name" value="MalF N-terminal region-like"/>
    <property type="match status" value="1"/>
</dbReference>
<dbReference type="GO" id="GO:1990060">
    <property type="term" value="C:maltose transport complex"/>
    <property type="evidence" value="ECO:0007669"/>
    <property type="project" value="TreeGrafter"/>
</dbReference>
<keyword evidence="13" id="KW-1185">Reference proteome</keyword>
<evidence type="ECO:0000256" key="7">
    <source>
        <dbReference type="ARBA" id="ARBA00022989"/>
    </source>
</evidence>
<dbReference type="InterPro" id="IPR032550">
    <property type="entry name" value="TM_PBP2_N"/>
</dbReference>
<evidence type="ECO:0000256" key="6">
    <source>
        <dbReference type="ARBA" id="ARBA00022692"/>
    </source>
</evidence>
<dbReference type="AlphaFoldDB" id="A0A1Q2CCA9"/>
<protein>
    <recommendedName>
        <fullName evidence="10">Maltose/maltodextrin transport system permease protein</fullName>
    </recommendedName>
</protein>
<comment type="similarity">
    <text evidence="2 10">Belongs to the binding-protein-dependent transport system permease family. MalFG subfamily.</text>
</comment>
<feature type="transmembrane region" description="Helical" evidence="9">
    <location>
        <begin position="492"/>
        <end position="514"/>
    </location>
</feature>
<dbReference type="SUPFAM" id="SSF160964">
    <property type="entry name" value="MalF N-terminal region-like"/>
    <property type="match status" value="1"/>
</dbReference>
<dbReference type="Proteomes" id="UP000188324">
    <property type="component" value="Chromosome"/>
</dbReference>
<feature type="transmembrane region" description="Helical" evidence="9">
    <location>
        <begin position="423"/>
        <end position="445"/>
    </location>
</feature>
<comment type="function">
    <text evidence="10">Part of the ABC transporter complex MalEFGK involved in maltose/maltodextrin import. Probably responsible for the translocation of the substrate across the membrane.</text>
</comment>
<dbReference type="Pfam" id="PF16296">
    <property type="entry name" value="TM_PBP2_N"/>
    <property type="match status" value="1"/>
</dbReference>
<sequence>MVSTSTQQSPRLSHARDLSRPGFIVKLILMALVNALGIYGIMASYGQEEWGVLAFLVVTLIVVNYVYFSKRAIAAKYLVPGLLFLIVFQIYVMANTAYVAFTNYGDGHNDAKGPAITQIMKTADGRVPDTPTYPVAVLDRDGEIAFAIVDGDEVKVGDIDEPLTVVDDAVADGDRVTEVPGATILNISEIQQRQNEVLDLRVSMTDNPDDGWLRTDNAAMAYVAKSTLVYDEAADTFTSAEGKVYTADPEQGLFVADDGTTLSPGWRVGVGMDNFTRVFTDSRLSGPFVSILIWTFAFSILSVLTTFALGLLLAVVFNDPRVKGRTFYRAMFILPYAFPGFLAALVWKGMLNQEFGFINEVLLGGTTVEWFTNGFLAKLAIIGVNLWLGFPYMFLVSTGALQSIPGELAEAAVVDGANPWQRFWSITLPLLLVSVAPLLIASFAFNFNNFSLIYMLTGGGPNYPGAPFPIGESDILISMVYAIAFESGNRQFGLASAMSILIFVVVGVVSWLGFRQTRKLEEIV</sequence>
<evidence type="ECO:0000256" key="5">
    <source>
        <dbReference type="ARBA" id="ARBA00022597"/>
    </source>
</evidence>
<dbReference type="SUPFAM" id="SSF161098">
    <property type="entry name" value="MetI-like"/>
    <property type="match status" value="1"/>
</dbReference>
<evidence type="ECO:0000256" key="3">
    <source>
        <dbReference type="ARBA" id="ARBA00022448"/>
    </source>
</evidence>
<dbReference type="Gene3D" id="2.40.430.10">
    <property type="entry name" value="D-maltodextrin-binding protein, MBP"/>
    <property type="match status" value="1"/>
</dbReference>
<dbReference type="PROSITE" id="PS50928">
    <property type="entry name" value="ABC_TM1"/>
    <property type="match status" value="1"/>
</dbReference>
<evidence type="ECO:0000256" key="2">
    <source>
        <dbReference type="ARBA" id="ARBA00009047"/>
    </source>
</evidence>
<dbReference type="InterPro" id="IPR047103">
    <property type="entry name" value="MalF_P2_sf"/>
</dbReference>
<dbReference type="PANTHER" id="PTHR47314">
    <property type="entry name" value="MALTOSE/MALTODEXTRIN TRANSPORT SYSTEM PERMEASE PROTEIN MALF"/>
    <property type="match status" value="1"/>
</dbReference>
<dbReference type="InterPro" id="IPR000515">
    <property type="entry name" value="MetI-like"/>
</dbReference>
<name>A0A1Q2CCA9_9ACTN</name>
<evidence type="ECO:0000256" key="1">
    <source>
        <dbReference type="ARBA" id="ARBA00004651"/>
    </source>
</evidence>
<organism evidence="12 13">
    <name type="scientific">Tessaracoccus flavus</name>
    <dbReference type="NCBI Taxonomy" id="1610493"/>
    <lineage>
        <taxon>Bacteria</taxon>
        <taxon>Bacillati</taxon>
        <taxon>Actinomycetota</taxon>
        <taxon>Actinomycetes</taxon>
        <taxon>Propionibacteriales</taxon>
        <taxon>Propionibacteriaceae</taxon>
        <taxon>Tessaracoccus</taxon>
    </lineage>
</organism>
<dbReference type="PANTHER" id="PTHR47314:SF1">
    <property type="entry name" value="MALTOSE_MALTODEXTRIN TRANSPORT SYSTEM PERMEASE PROTEIN MALF"/>
    <property type="match status" value="1"/>
</dbReference>
<dbReference type="GO" id="GO:0042956">
    <property type="term" value="P:maltodextrin transmembrane transport"/>
    <property type="evidence" value="ECO:0007669"/>
    <property type="project" value="TreeGrafter"/>
</dbReference>
<dbReference type="KEGG" id="tfl:RPIT_02090"/>
<dbReference type="STRING" id="1610493.RPIT_02090"/>